<dbReference type="AlphaFoldDB" id="A0A1T5J940"/>
<evidence type="ECO:0008006" key="3">
    <source>
        <dbReference type="Google" id="ProtNLM"/>
    </source>
</evidence>
<name>A0A1T5J940_9BACT</name>
<protein>
    <recommendedName>
        <fullName evidence="3">RiboL-PSP-HEPN domain-containing protein</fullName>
    </recommendedName>
</protein>
<keyword evidence="2" id="KW-1185">Reference proteome</keyword>
<dbReference type="Proteomes" id="UP000190961">
    <property type="component" value="Unassembled WGS sequence"/>
</dbReference>
<reference evidence="1 2" key="1">
    <citation type="submission" date="2017-02" db="EMBL/GenBank/DDBJ databases">
        <authorList>
            <person name="Peterson S.W."/>
        </authorList>
    </citation>
    <scope>NUCLEOTIDE SEQUENCE [LARGE SCALE GENOMIC DNA]</scope>
    <source>
        <strain evidence="1 2">DSM 25262</strain>
    </source>
</reference>
<dbReference type="STRING" id="688867.SAMN05660236_0871"/>
<accession>A0A1T5J940</accession>
<evidence type="ECO:0000313" key="1">
    <source>
        <dbReference type="EMBL" id="SKC47772.1"/>
    </source>
</evidence>
<dbReference type="EMBL" id="FUZU01000001">
    <property type="protein sequence ID" value="SKC47772.1"/>
    <property type="molecule type" value="Genomic_DNA"/>
</dbReference>
<evidence type="ECO:0000313" key="2">
    <source>
        <dbReference type="Proteomes" id="UP000190961"/>
    </source>
</evidence>
<gene>
    <name evidence="1" type="ORF">SAMN05660236_0871</name>
</gene>
<sequence length="225" mass="26635">MNQKDRSKPESLIKFIENATAENFIKEYAAMINLKKRYETNIQLVFEIEEKASTEELKSHARRLAHVYFVSILEMFLKELIYAIYHWNIKGRDELLEKQSYNLAEAFEVFKERELVSKEITKEYLIAHFNSFQSLQQIEFVFDRLTGKKFFNAISNYSKNTNSGNKDVDISRTLIDFFAVRNKIVHECNIEPYSIDKMKTNAKFIYNLLIDISNYCESTDHNYKG</sequence>
<proteinExistence type="predicted"/>
<organism evidence="1 2">
    <name type="scientific">Ohtaekwangia koreensis</name>
    <dbReference type="NCBI Taxonomy" id="688867"/>
    <lineage>
        <taxon>Bacteria</taxon>
        <taxon>Pseudomonadati</taxon>
        <taxon>Bacteroidota</taxon>
        <taxon>Cytophagia</taxon>
        <taxon>Cytophagales</taxon>
        <taxon>Fulvivirgaceae</taxon>
        <taxon>Ohtaekwangia</taxon>
    </lineage>
</organism>
<dbReference type="RefSeq" id="WP_079685461.1">
    <property type="nucleotide sequence ID" value="NZ_FUZU01000001.1"/>
</dbReference>